<accession>A0A1G5D8C5</accession>
<evidence type="ECO:0000313" key="2">
    <source>
        <dbReference type="Proteomes" id="UP000198870"/>
    </source>
</evidence>
<dbReference type="Proteomes" id="UP000198870">
    <property type="component" value="Unassembled WGS sequence"/>
</dbReference>
<name>A0A1G5D8C5_9BACT</name>
<proteinExistence type="predicted"/>
<protein>
    <submittedName>
        <fullName evidence="1">Uncharacterized protein</fullName>
    </submittedName>
</protein>
<dbReference type="AlphaFoldDB" id="A0A1G5D8C5"/>
<dbReference type="RefSeq" id="WP_092209728.1">
    <property type="nucleotide sequence ID" value="NZ_FMUX01000004.1"/>
</dbReference>
<reference evidence="1 2" key="1">
    <citation type="submission" date="2016-10" db="EMBL/GenBank/DDBJ databases">
        <authorList>
            <person name="de Groot N.N."/>
        </authorList>
    </citation>
    <scope>NUCLEOTIDE SEQUENCE [LARGE SCALE GENOMIC DNA]</scope>
    <source>
        <strain evidence="1 2">AA1</strain>
    </source>
</reference>
<keyword evidence="2" id="KW-1185">Reference proteome</keyword>
<sequence length="89" mass="9794">MHSLNTGDVLTRVTRYNLMRNGKSLFIDVHELIEGTLIGRFLAVPNLVMILASSEYQGVGDTQDEALEDCLSKIQGLAVEDIFPSQPST</sequence>
<evidence type="ECO:0000313" key="1">
    <source>
        <dbReference type="EMBL" id="SCY10962.1"/>
    </source>
</evidence>
<dbReference type="EMBL" id="FMUX01000004">
    <property type="protein sequence ID" value="SCY10962.1"/>
    <property type="molecule type" value="Genomic_DNA"/>
</dbReference>
<organism evidence="1 2">
    <name type="scientific">Desulfoluna spongiiphila</name>
    <dbReference type="NCBI Taxonomy" id="419481"/>
    <lineage>
        <taxon>Bacteria</taxon>
        <taxon>Pseudomonadati</taxon>
        <taxon>Thermodesulfobacteriota</taxon>
        <taxon>Desulfobacteria</taxon>
        <taxon>Desulfobacterales</taxon>
        <taxon>Desulfolunaceae</taxon>
        <taxon>Desulfoluna</taxon>
    </lineage>
</organism>
<dbReference type="OrthoDB" id="5421524at2"/>
<gene>
    <name evidence="1" type="ORF">SAMN05216233_10447</name>
</gene>